<dbReference type="Pfam" id="PF01633">
    <property type="entry name" value="Choline_kinase"/>
    <property type="match status" value="1"/>
</dbReference>
<evidence type="ECO:0000256" key="4">
    <source>
        <dbReference type="ARBA" id="ARBA00038211"/>
    </source>
</evidence>
<dbReference type="Gene3D" id="3.30.200.20">
    <property type="entry name" value="Phosphorylase Kinase, domain 1"/>
    <property type="match status" value="1"/>
</dbReference>
<keyword evidence="1" id="KW-0443">Lipid metabolism</keyword>
<sequence>MEVGENTSKKLQQLCEDFLGDEWSGGLHIQKIECGVANQIYRCSPKVNKEIAVIVRMPANFSEEFAIKELDKESGGEFQMHSNAARIIICCVIADAGLAPELLGVFDEGRIEKYIAGRNMVIEDLNDFSFTSLIAKMMAKFHSLDCFLNQIIQKLSLIIENV</sequence>
<evidence type="ECO:0000256" key="5">
    <source>
        <dbReference type="ARBA" id="ARBA00038874"/>
    </source>
</evidence>
<dbReference type="Proteomes" id="UP000288716">
    <property type="component" value="Unassembled WGS sequence"/>
</dbReference>
<dbReference type="PANTHER" id="PTHR22603">
    <property type="entry name" value="CHOLINE/ETHANOALAMINE KINASE"/>
    <property type="match status" value="1"/>
</dbReference>
<evidence type="ECO:0000313" key="7">
    <source>
        <dbReference type="Proteomes" id="UP000288716"/>
    </source>
</evidence>
<keyword evidence="2" id="KW-1208">Phospholipid metabolism</keyword>
<organism evidence="6 7">
    <name type="scientific">Leptotrombidium deliense</name>
    <dbReference type="NCBI Taxonomy" id="299467"/>
    <lineage>
        <taxon>Eukaryota</taxon>
        <taxon>Metazoa</taxon>
        <taxon>Ecdysozoa</taxon>
        <taxon>Arthropoda</taxon>
        <taxon>Chelicerata</taxon>
        <taxon>Arachnida</taxon>
        <taxon>Acari</taxon>
        <taxon>Acariformes</taxon>
        <taxon>Trombidiformes</taxon>
        <taxon>Prostigmata</taxon>
        <taxon>Anystina</taxon>
        <taxon>Parasitengona</taxon>
        <taxon>Trombiculoidea</taxon>
        <taxon>Trombiculidae</taxon>
        <taxon>Leptotrombidium</taxon>
    </lineage>
</organism>
<comment type="similarity">
    <text evidence="4">Belongs to the choline/ethanolamine kinase family.</text>
</comment>
<dbReference type="GO" id="GO:0004305">
    <property type="term" value="F:ethanolamine kinase activity"/>
    <property type="evidence" value="ECO:0007669"/>
    <property type="project" value="UniProtKB-EC"/>
</dbReference>
<comment type="pathway">
    <text evidence="3">Phospholipid metabolism; phosphatidylethanolamine biosynthesis; phosphatidylethanolamine from ethanolamine: step 1/3.</text>
</comment>
<dbReference type="OrthoDB" id="10267235at2759"/>
<protein>
    <recommendedName>
        <fullName evidence="5">ethanolamine kinase</fullName>
        <ecNumber evidence="5">2.7.1.82</ecNumber>
    </recommendedName>
</protein>
<keyword evidence="6" id="KW-0418">Kinase</keyword>
<accession>A0A443SGS8</accession>
<dbReference type="GO" id="GO:0006646">
    <property type="term" value="P:phosphatidylethanolamine biosynthetic process"/>
    <property type="evidence" value="ECO:0007669"/>
    <property type="project" value="TreeGrafter"/>
</dbReference>
<proteinExistence type="inferred from homology"/>
<dbReference type="EMBL" id="NCKV01002515">
    <property type="protein sequence ID" value="RWS26734.1"/>
    <property type="molecule type" value="Genomic_DNA"/>
</dbReference>
<dbReference type="PANTHER" id="PTHR22603:SF66">
    <property type="entry name" value="ETHANOLAMINE KINASE"/>
    <property type="match status" value="1"/>
</dbReference>
<dbReference type="VEuPathDB" id="VectorBase:LDEU005309"/>
<keyword evidence="7" id="KW-1185">Reference proteome</keyword>
<comment type="caution">
    <text evidence="6">The sequence shown here is derived from an EMBL/GenBank/DDBJ whole genome shotgun (WGS) entry which is preliminary data.</text>
</comment>
<keyword evidence="1" id="KW-0594">Phospholipid biosynthesis</keyword>
<reference evidence="6 7" key="1">
    <citation type="journal article" date="2018" name="Gigascience">
        <title>Genomes of trombidid mites reveal novel predicted allergens and laterally-transferred genes associated with secondary metabolism.</title>
        <authorList>
            <person name="Dong X."/>
            <person name="Chaisiri K."/>
            <person name="Xia D."/>
            <person name="Armstrong S.D."/>
            <person name="Fang Y."/>
            <person name="Donnelly M.J."/>
            <person name="Kadowaki T."/>
            <person name="McGarry J.W."/>
            <person name="Darby A.C."/>
            <person name="Makepeace B.L."/>
        </authorList>
    </citation>
    <scope>NUCLEOTIDE SEQUENCE [LARGE SCALE GENOMIC DNA]</scope>
    <source>
        <strain evidence="6">UoL-UT</strain>
    </source>
</reference>
<dbReference type="AlphaFoldDB" id="A0A443SGS8"/>
<dbReference type="SUPFAM" id="SSF56112">
    <property type="entry name" value="Protein kinase-like (PK-like)"/>
    <property type="match status" value="1"/>
</dbReference>
<dbReference type="InterPro" id="IPR011009">
    <property type="entry name" value="Kinase-like_dom_sf"/>
</dbReference>
<dbReference type="STRING" id="299467.A0A443SGS8"/>
<gene>
    <name evidence="6" type="ORF">B4U80_13749</name>
</gene>
<keyword evidence="6" id="KW-0808">Transferase</keyword>
<dbReference type="Gene3D" id="3.90.1200.10">
    <property type="match status" value="1"/>
</dbReference>
<evidence type="ECO:0000256" key="2">
    <source>
        <dbReference type="ARBA" id="ARBA00023264"/>
    </source>
</evidence>
<name>A0A443SGS8_9ACAR</name>
<evidence type="ECO:0000256" key="1">
    <source>
        <dbReference type="ARBA" id="ARBA00023209"/>
    </source>
</evidence>
<evidence type="ECO:0000256" key="3">
    <source>
        <dbReference type="ARBA" id="ARBA00037883"/>
    </source>
</evidence>
<keyword evidence="1" id="KW-0444">Lipid biosynthesis</keyword>
<dbReference type="GO" id="GO:0005737">
    <property type="term" value="C:cytoplasm"/>
    <property type="evidence" value="ECO:0007669"/>
    <property type="project" value="TreeGrafter"/>
</dbReference>
<evidence type="ECO:0000313" key="6">
    <source>
        <dbReference type="EMBL" id="RWS26734.1"/>
    </source>
</evidence>
<dbReference type="EC" id="2.7.1.82" evidence="5"/>